<accession>A0A2H0WTY3</accession>
<gene>
    <name evidence="1" type="ORF">COT62_00345</name>
</gene>
<reference evidence="2" key="1">
    <citation type="submission" date="2017-09" db="EMBL/GenBank/DDBJ databases">
        <title>Depth-based differentiation of microbial function through sediment-hosted aquifers and enrichment of novel symbionts in the deep terrestrial subsurface.</title>
        <authorList>
            <person name="Probst A.J."/>
            <person name="Ladd B."/>
            <person name="Jarett J.K."/>
            <person name="Geller-Mcgrath D.E."/>
            <person name="Sieber C.M.K."/>
            <person name="Emerson J.B."/>
            <person name="Anantharaman K."/>
            <person name="Thomas B.C."/>
            <person name="Malmstrom R."/>
            <person name="Stieglmeier M."/>
            <person name="Klingl A."/>
            <person name="Woyke T."/>
            <person name="Ryan C.M."/>
            <person name="Banfield J.F."/>
        </authorList>
    </citation>
    <scope>NUCLEOTIDE SEQUENCE [LARGE SCALE GENOMIC DNA]</scope>
</reference>
<evidence type="ECO:0000313" key="2">
    <source>
        <dbReference type="Proteomes" id="UP000231198"/>
    </source>
</evidence>
<dbReference type="EMBL" id="PEZG01000010">
    <property type="protein sequence ID" value="PIS16075.1"/>
    <property type="molecule type" value="Genomic_DNA"/>
</dbReference>
<feature type="non-terminal residue" evidence="1">
    <location>
        <position position="1"/>
    </location>
</feature>
<organism evidence="1 2">
    <name type="scientific">Candidatus Roizmanbacteria bacterium CG09_land_8_20_14_0_10_41_9</name>
    <dbReference type="NCBI Taxonomy" id="1974850"/>
    <lineage>
        <taxon>Bacteria</taxon>
        <taxon>Candidatus Roizmaniibacteriota</taxon>
    </lineage>
</organism>
<dbReference type="AlphaFoldDB" id="A0A2H0WTY3"/>
<proteinExistence type="predicted"/>
<sequence length="86" mass="9804">RELTDLEVSKLKGGDRILIGIETIKNVDVDRARIRVNETEWKLNHITLNFDSQKSIYYKEYSISSGAASLKIEAQLHSLKDGWLGD</sequence>
<name>A0A2H0WTY3_9BACT</name>
<comment type="caution">
    <text evidence="1">The sequence shown here is derived from an EMBL/GenBank/DDBJ whole genome shotgun (WGS) entry which is preliminary data.</text>
</comment>
<protein>
    <submittedName>
        <fullName evidence="1">Uncharacterized protein</fullName>
    </submittedName>
</protein>
<evidence type="ECO:0000313" key="1">
    <source>
        <dbReference type="EMBL" id="PIS16075.1"/>
    </source>
</evidence>
<dbReference type="Proteomes" id="UP000231198">
    <property type="component" value="Unassembled WGS sequence"/>
</dbReference>